<organism evidence="2 3">
    <name type="scientific">Rhodotorula taiwanensis</name>
    <dbReference type="NCBI Taxonomy" id="741276"/>
    <lineage>
        <taxon>Eukaryota</taxon>
        <taxon>Fungi</taxon>
        <taxon>Dikarya</taxon>
        <taxon>Basidiomycota</taxon>
        <taxon>Pucciniomycotina</taxon>
        <taxon>Microbotryomycetes</taxon>
        <taxon>Sporidiobolales</taxon>
        <taxon>Sporidiobolaceae</taxon>
        <taxon>Rhodotorula</taxon>
    </lineage>
</organism>
<evidence type="ECO:0000313" key="3">
    <source>
        <dbReference type="Proteomes" id="UP000237144"/>
    </source>
</evidence>
<evidence type="ECO:0000313" key="2">
    <source>
        <dbReference type="EMBL" id="POY73639.1"/>
    </source>
</evidence>
<dbReference type="Proteomes" id="UP000237144">
    <property type="component" value="Unassembled WGS sequence"/>
</dbReference>
<feature type="compositionally biased region" description="Basic and acidic residues" evidence="1">
    <location>
        <begin position="88"/>
        <end position="114"/>
    </location>
</feature>
<dbReference type="OrthoDB" id="2525779at2759"/>
<feature type="compositionally biased region" description="Low complexity" evidence="1">
    <location>
        <begin position="1"/>
        <end position="17"/>
    </location>
</feature>
<proteinExistence type="predicted"/>
<protein>
    <submittedName>
        <fullName evidence="2">Uncharacterized protein</fullName>
    </submittedName>
</protein>
<gene>
    <name evidence="2" type="ORF">BMF94_3174</name>
</gene>
<keyword evidence="3" id="KW-1185">Reference proteome</keyword>
<evidence type="ECO:0000256" key="1">
    <source>
        <dbReference type="SAM" id="MobiDB-lite"/>
    </source>
</evidence>
<accession>A0A2S5BA49</accession>
<sequence length="135" mass="14171">MSTSSSTNTGNSAPSAAGSSREDAVVGNTSAAGGSRGGAPNQPTLSEQMGITMPADAKVVSTEREGDHVEPNHLSGESLSTAGSGGDYKQREPQEHELKGMKQRLENDDERASREALGYDEPISRLRQPTDTVNQ</sequence>
<dbReference type="AlphaFoldDB" id="A0A2S5BA49"/>
<reference evidence="2 3" key="1">
    <citation type="journal article" date="2018" name="Front. Microbiol.">
        <title>Prospects for Fungal Bioremediation of Acidic Radioactive Waste Sites: Characterization and Genome Sequence of Rhodotorula taiwanensis MD1149.</title>
        <authorList>
            <person name="Tkavc R."/>
            <person name="Matrosova V.Y."/>
            <person name="Grichenko O.E."/>
            <person name="Gostincar C."/>
            <person name="Volpe R.P."/>
            <person name="Klimenkova P."/>
            <person name="Gaidamakova E.K."/>
            <person name="Zhou C.E."/>
            <person name="Stewart B.J."/>
            <person name="Lyman M.G."/>
            <person name="Malfatti S.A."/>
            <person name="Rubinfeld B."/>
            <person name="Courtot M."/>
            <person name="Singh J."/>
            <person name="Dalgard C.L."/>
            <person name="Hamilton T."/>
            <person name="Frey K.G."/>
            <person name="Gunde-Cimerman N."/>
            <person name="Dugan L."/>
            <person name="Daly M.J."/>
        </authorList>
    </citation>
    <scope>NUCLEOTIDE SEQUENCE [LARGE SCALE GENOMIC DNA]</scope>
    <source>
        <strain evidence="2 3">MD1149</strain>
    </source>
</reference>
<comment type="caution">
    <text evidence="2">The sequence shown here is derived from an EMBL/GenBank/DDBJ whole genome shotgun (WGS) entry which is preliminary data.</text>
</comment>
<feature type="compositionally biased region" description="Basic and acidic residues" evidence="1">
    <location>
        <begin position="61"/>
        <end position="71"/>
    </location>
</feature>
<feature type="region of interest" description="Disordered" evidence="1">
    <location>
        <begin position="1"/>
        <end position="135"/>
    </location>
</feature>
<dbReference type="EMBL" id="PJQD01000035">
    <property type="protein sequence ID" value="POY73639.1"/>
    <property type="molecule type" value="Genomic_DNA"/>
</dbReference>
<name>A0A2S5BA49_9BASI</name>